<protein>
    <submittedName>
        <fullName evidence="2">Sugar phosphate isomerase/epimerase</fullName>
    </submittedName>
</protein>
<keyword evidence="2" id="KW-0413">Isomerase</keyword>
<name>A0A975MLR6_9GAMM</name>
<sequence>MHHSHIAFHRTLTGGPQLGWPETLVTAAQAGFDRIDIDLLQIPKADYPRAKDSLAQLGIQAGVALLPAEFRGTEDRFSADMQILAAQAALAKSLGIRTMVRSLPPCADLPKPEYAKILKRRLRIIANTIQQYDIRLALEFIGPIHLRTLRPYPFIWRMDETLEFAAAVGAGTGLLIDAWHWHHIGATKQDILSAGDMILNVQIADAAALPPEDIRDEQRLLPGQGCINFAEFFQALHTIGYQGFITPEVFGYHPEFADPVLAANQALTASKDLLAKTWPT</sequence>
<dbReference type="Pfam" id="PF01261">
    <property type="entry name" value="AP_endonuc_2"/>
    <property type="match status" value="1"/>
</dbReference>
<reference evidence="2" key="1">
    <citation type="submission" date="2021-04" db="EMBL/GenBank/DDBJ databases">
        <title>Draft genome sequence data of methanotrophic Methylovulum sp. strain S1L and Methylomonas sp. strain S2AM isolated from boreal lake water columns.</title>
        <authorList>
            <person name="Rissanen A.J."/>
            <person name="Mangayil R."/>
            <person name="Svenning M.M."/>
            <person name="Khanongnuch R."/>
        </authorList>
    </citation>
    <scope>NUCLEOTIDE SEQUENCE</scope>
    <source>
        <strain evidence="2">S2AM</strain>
    </source>
</reference>
<evidence type="ECO:0000313" key="2">
    <source>
        <dbReference type="EMBL" id="QWF69885.1"/>
    </source>
</evidence>
<dbReference type="PANTHER" id="PTHR12110:SF21">
    <property type="entry name" value="XYLOSE ISOMERASE-LIKE TIM BARREL DOMAIN-CONTAINING PROTEIN"/>
    <property type="match status" value="1"/>
</dbReference>
<dbReference type="InterPro" id="IPR036237">
    <property type="entry name" value="Xyl_isomerase-like_sf"/>
</dbReference>
<dbReference type="PANTHER" id="PTHR12110">
    <property type="entry name" value="HYDROXYPYRUVATE ISOMERASE"/>
    <property type="match status" value="1"/>
</dbReference>
<dbReference type="EMBL" id="CP073754">
    <property type="protein sequence ID" value="QWF69885.1"/>
    <property type="molecule type" value="Genomic_DNA"/>
</dbReference>
<dbReference type="SUPFAM" id="SSF51658">
    <property type="entry name" value="Xylose isomerase-like"/>
    <property type="match status" value="1"/>
</dbReference>
<evidence type="ECO:0000259" key="1">
    <source>
        <dbReference type="Pfam" id="PF01261"/>
    </source>
</evidence>
<dbReference type="AlphaFoldDB" id="A0A975MLR6"/>
<gene>
    <name evidence="2" type="ORF">KEF85_10990</name>
</gene>
<evidence type="ECO:0000313" key="3">
    <source>
        <dbReference type="Proteomes" id="UP000676649"/>
    </source>
</evidence>
<proteinExistence type="predicted"/>
<dbReference type="KEGG" id="mpad:KEF85_10990"/>
<keyword evidence="3" id="KW-1185">Reference proteome</keyword>
<accession>A0A975MLR6</accession>
<feature type="domain" description="Xylose isomerase-like TIM barrel" evidence="1">
    <location>
        <begin position="27"/>
        <end position="260"/>
    </location>
</feature>
<dbReference type="InterPro" id="IPR013022">
    <property type="entry name" value="Xyl_isomerase-like_TIM-brl"/>
</dbReference>
<dbReference type="GO" id="GO:0016853">
    <property type="term" value="F:isomerase activity"/>
    <property type="evidence" value="ECO:0007669"/>
    <property type="project" value="UniProtKB-KW"/>
</dbReference>
<dbReference type="InterPro" id="IPR050312">
    <property type="entry name" value="IolE/XylAMocC-like"/>
</dbReference>
<dbReference type="Gene3D" id="3.20.20.150">
    <property type="entry name" value="Divalent-metal-dependent TIM barrel enzymes"/>
    <property type="match status" value="1"/>
</dbReference>
<dbReference type="RefSeq" id="WP_215580471.1">
    <property type="nucleotide sequence ID" value="NZ_CP073754.1"/>
</dbReference>
<organism evidence="2 3">
    <name type="scientific">Methylomonas paludis</name>
    <dbReference type="NCBI Taxonomy" id="1173101"/>
    <lineage>
        <taxon>Bacteria</taxon>
        <taxon>Pseudomonadati</taxon>
        <taxon>Pseudomonadota</taxon>
        <taxon>Gammaproteobacteria</taxon>
        <taxon>Methylococcales</taxon>
        <taxon>Methylococcaceae</taxon>
        <taxon>Methylomonas</taxon>
    </lineage>
</organism>
<dbReference type="Proteomes" id="UP000676649">
    <property type="component" value="Chromosome"/>
</dbReference>